<dbReference type="RefSeq" id="WP_194425298.1">
    <property type="nucleotide sequence ID" value="NZ_BAAAPT010000002.1"/>
</dbReference>
<accession>A0ABU5N957</accession>
<dbReference type="Gene3D" id="3.40.50.1000">
    <property type="entry name" value="HAD superfamily/HAD-like"/>
    <property type="match status" value="1"/>
</dbReference>
<dbReference type="InterPro" id="IPR029044">
    <property type="entry name" value="Nucleotide-diphossugar_trans"/>
</dbReference>
<dbReference type="InterPro" id="IPR023214">
    <property type="entry name" value="HAD_sf"/>
</dbReference>
<dbReference type="InterPro" id="IPR010023">
    <property type="entry name" value="KdsC_fam"/>
</dbReference>
<sequence>MTAREHDVAREQTRVVAIIPARGGSKGVPGKNLRRVGGVPLVARAIAAAKASPAIDLVVVSTDDETIAAVAREWGATVVERPDAISGDTATSESALLHALDVLESAGTRTRTLAFLQATSPFIDTDALTTAVAEVEAGRTDSAFSAVETYGFLWRTEADGGASGVNHDAAHRPRRQDREPHFLETGAFYVMDAAGFREAGHRFFGRIRIVEVPENTAIEIDTAEELDVARAMAAAGLRSIAPTPIEGPIDVDAVITDFDGVHTDDRAFVDADGTEFVRVSRSDGMGVALLRRSGVPVVILSTERNPVVSTRARKLGVHVAQGLDDKAAALVEWAAKHGIPLHRLAYVGNDVNDLACLELVGWPIAVPESHPLVLAAARTVLTASGGAGAVREVAERVLAARGIAPDSPSAAPAAPTMRSNA</sequence>
<dbReference type="InterPro" id="IPR036412">
    <property type="entry name" value="HAD-like_sf"/>
</dbReference>
<evidence type="ECO:0000256" key="9">
    <source>
        <dbReference type="ARBA" id="ARBA00022801"/>
    </source>
</evidence>
<comment type="similarity">
    <text evidence="4">Belongs to the KdsC family.</text>
</comment>
<protein>
    <recommendedName>
        <fullName evidence="7">N-acylneuraminate cytidylyltransferase</fullName>
        <ecNumber evidence="7">2.7.7.43</ecNumber>
    </recommendedName>
</protein>
<evidence type="ECO:0000256" key="2">
    <source>
        <dbReference type="ARBA" id="ARBA00001946"/>
    </source>
</evidence>
<dbReference type="EMBL" id="JAWJYN010000002">
    <property type="protein sequence ID" value="MDZ8162552.1"/>
    <property type="molecule type" value="Genomic_DNA"/>
</dbReference>
<dbReference type="SFLD" id="SFLDG01136">
    <property type="entry name" value="C1.6:_Phosphoserine_Phosphatas"/>
    <property type="match status" value="1"/>
</dbReference>
<keyword evidence="12" id="KW-1185">Reference proteome</keyword>
<evidence type="ECO:0000313" key="12">
    <source>
        <dbReference type="Proteomes" id="UP001291912"/>
    </source>
</evidence>
<reference evidence="11 12" key="1">
    <citation type="submission" date="2023-10" db="EMBL/GenBank/DDBJ databases">
        <title>Microbacterium xanthum sp. nov., isolated from seaweed.</title>
        <authorList>
            <person name="Lee S.D."/>
        </authorList>
    </citation>
    <scope>NUCLEOTIDE SEQUENCE [LARGE SCALE GENOMIC DNA]</scope>
    <source>
        <strain evidence="11 12">KCTC 19124</strain>
    </source>
</reference>
<keyword evidence="8" id="KW-0479">Metal-binding</keyword>
<dbReference type="GO" id="GO:0016779">
    <property type="term" value="F:nucleotidyltransferase activity"/>
    <property type="evidence" value="ECO:0007669"/>
    <property type="project" value="UniProtKB-KW"/>
</dbReference>
<name>A0ABU5N957_9MICO</name>
<evidence type="ECO:0000256" key="8">
    <source>
        <dbReference type="ARBA" id="ARBA00022723"/>
    </source>
</evidence>
<dbReference type="PANTHER" id="PTHR21485:SF3">
    <property type="entry name" value="N-ACYLNEURAMINATE CYTIDYLYLTRANSFERASE"/>
    <property type="match status" value="1"/>
</dbReference>
<keyword evidence="11" id="KW-0548">Nucleotidyltransferase</keyword>
<dbReference type="Gene3D" id="3.90.550.10">
    <property type="entry name" value="Spore Coat Polysaccharide Biosynthesis Protein SpsA, Chain A"/>
    <property type="match status" value="1"/>
</dbReference>
<dbReference type="EC" id="2.7.7.43" evidence="7"/>
<evidence type="ECO:0000256" key="7">
    <source>
        <dbReference type="ARBA" id="ARBA00012491"/>
    </source>
</evidence>
<dbReference type="InterPro" id="IPR050793">
    <property type="entry name" value="CMP-NeuNAc_synthase"/>
</dbReference>
<gene>
    <name evidence="11" type="ORF">R2Q92_11975</name>
</gene>
<dbReference type="CDD" id="cd02513">
    <property type="entry name" value="CMP-NeuAc_Synthase"/>
    <property type="match status" value="1"/>
</dbReference>
<comment type="cofactor">
    <cofactor evidence="2">
        <name>Mg(2+)</name>
        <dbReference type="ChEBI" id="CHEBI:18420"/>
    </cofactor>
</comment>
<dbReference type="SFLD" id="SFLDS00003">
    <property type="entry name" value="Haloacid_Dehalogenase"/>
    <property type="match status" value="1"/>
</dbReference>
<dbReference type="SFLD" id="SFLDG01138">
    <property type="entry name" value="C1.6.2:_Deoxy-d-mannose-octulo"/>
    <property type="match status" value="1"/>
</dbReference>
<organism evidence="11 12">
    <name type="scientific">Microbacterium aquimaris</name>
    <dbReference type="NCBI Taxonomy" id="459816"/>
    <lineage>
        <taxon>Bacteria</taxon>
        <taxon>Bacillati</taxon>
        <taxon>Actinomycetota</taxon>
        <taxon>Actinomycetes</taxon>
        <taxon>Micrococcales</taxon>
        <taxon>Microbacteriaceae</taxon>
        <taxon>Microbacterium</taxon>
    </lineage>
</organism>
<evidence type="ECO:0000256" key="1">
    <source>
        <dbReference type="ARBA" id="ARBA00001862"/>
    </source>
</evidence>
<dbReference type="SUPFAM" id="SSF56784">
    <property type="entry name" value="HAD-like"/>
    <property type="match status" value="1"/>
</dbReference>
<dbReference type="Pfam" id="PF02348">
    <property type="entry name" value="CTP_transf_3"/>
    <property type="match status" value="1"/>
</dbReference>
<evidence type="ECO:0000256" key="10">
    <source>
        <dbReference type="ARBA" id="ARBA00022842"/>
    </source>
</evidence>
<keyword evidence="9" id="KW-0378">Hydrolase</keyword>
<proteinExistence type="inferred from homology"/>
<evidence type="ECO:0000256" key="5">
    <source>
        <dbReference type="ARBA" id="ARBA00010726"/>
    </source>
</evidence>
<dbReference type="Proteomes" id="UP001291912">
    <property type="component" value="Unassembled WGS sequence"/>
</dbReference>
<comment type="subunit">
    <text evidence="6">Homotetramer.</text>
</comment>
<comment type="caution">
    <text evidence="11">The sequence shown here is derived from an EMBL/GenBank/DDBJ whole genome shotgun (WGS) entry which is preliminary data.</text>
</comment>
<dbReference type="SUPFAM" id="SSF53448">
    <property type="entry name" value="Nucleotide-diphospho-sugar transferases"/>
    <property type="match status" value="1"/>
</dbReference>
<evidence type="ECO:0000313" key="11">
    <source>
        <dbReference type="EMBL" id="MDZ8162552.1"/>
    </source>
</evidence>
<dbReference type="InterPro" id="IPR003329">
    <property type="entry name" value="Cytidylyl_trans"/>
</dbReference>
<evidence type="ECO:0000256" key="6">
    <source>
        <dbReference type="ARBA" id="ARBA00011881"/>
    </source>
</evidence>
<comment type="similarity">
    <text evidence="5">Belongs to the CMP-NeuNAc synthase family.</text>
</comment>
<keyword evidence="11" id="KW-0808">Transferase</keyword>
<dbReference type="PANTHER" id="PTHR21485">
    <property type="entry name" value="HAD SUPERFAMILY MEMBERS CMAS AND KDSC"/>
    <property type="match status" value="1"/>
</dbReference>
<comment type="catalytic activity">
    <reaction evidence="1">
        <text>an N-acylneuraminate + CTP = a CMP-N-acyl-beta-neuraminate + diphosphate</text>
        <dbReference type="Rhea" id="RHEA:11344"/>
        <dbReference type="ChEBI" id="CHEBI:33019"/>
        <dbReference type="ChEBI" id="CHEBI:37563"/>
        <dbReference type="ChEBI" id="CHEBI:60073"/>
        <dbReference type="ChEBI" id="CHEBI:68671"/>
        <dbReference type="EC" id="2.7.7.43"/>
    </reaction>
</comment>
<comment type="pathway">
    <text evidence="3">Amino-sugar metabolism; N-acetylneuraminate metabolism.</text>
</comment>
<keyword evidence="10" id="KW-0460">Magnesium</keyword>
<dbReference type="Pfam" id="PF08282">
    <property type="entry name" value="Hydrolase_3"/>
    <property type="match status" value="1"/>
</dbReference>
<evidence type="ECO:0000256" key="4">
    <source>
        <dbReference type="ARBA" id="ARBA00005893"/>
    </source>
</evidence>
<evidence type="ECO:0000256" key="3">
    <source>
        <dbReference type="ARBA" id="ARBA00005141"/>
    </source>
</evidence>